<keyword evidence="2" id="KW-1185">Reference proteome</keyword>
<evidence type="ECO:0000313" key="2">
    <source>
        <dbReference type="Proteomes" id="UP000054538"/>
    </source>
</evidence>
<accession>A0A0D0DN57</accession>
<dbReference type="HOGENOM" id="CLU_146166_0_0_1"/>
<gene>
    <name evidence="1" type="ORF">PAXRUDRAFT_821843</name>
</gene>
<dbReference type="Pfam" id="PF16053">
    <property type="entry name" value="MRP-S34"/>
    <property type="match status" value="1"/>
</dbReference>
<reference evidence="2" key="2">
    <citation type="submission" date="2015-01" db="EMBL/GenBank/DDBJ databases">
        <title>Evolutionary Origins and Diversification of the Mycorrhizal Mutualists.</title>
        <authorList>
            <consortium name="DOE Joint Genome Institute"/>
            <consortium name="Mycorrhizal Genomics Consortium"/>
            <person name="Kohler A."/>
            <person name="Kuo A."/>
            <person name="Nagy L.G."/>
            <person name="Floudas D."/>
            <person name="Copeland A."/>
            <person name="Barry K.W."/>
            <person name="Cichocki N."/>
            <person name="Veneault-Fourrey C."/>
            <person name="LaButti K."/>
            <person name="Lindquist E.A."/>
            <person name="Lipzen A."/>
            <person name="Lundell T."/>
            <person name="Morin E."/>
            <person name="Murat C."/>
            <person name="Riley R."/>
            <person name="Ohm R."/>
            <person name="Sun H."/>
            <person name="Tunlid A."/>
            <person name="Henrissat B."/>
            <person name="Grigoriev I.V."/>
            <person name="Hibbett D.S."/>
            <person name="Martin F."/>
        </authorList>
    </citation>
    <scope>NUCLEOTIDE SEQUENCE [LARGE SCALE GENOMIC DNA]</scope>
    <source>
        <strain evidence="2">Ve08.2h10</strain>
    </source>
</reference>
<proteinExistence type="predicted"/>
<dbReference type="GO" id="GO:0005739">
    <property type="term" value="C:mitochondrion"/>
    <property type="evidence" value="ECO:0007669"/>
    <property type="project" value="InterPro"/>
</dbReference>
<dbReference type="PANTHER" id="PTHR28589">
    <property type="entry name" value="28S RIBOSOMAL PROTEIN S34, MITOCHONDRIAL"/>
    <property type="match status" value="1"/>
</dbReference>
<dbReference type="Proteomes" id="UP000054538">
    <property type="component" value="Unassembled WGS sequence"/>
</dbReference>
<organism evidence="1 2">
    <name type="scientific">Paxillus rubicundulus Ve08.2h10</name>
    <dbReference type="NCBI Taxonomy" id="930991"/>
    <lineage>
        <taxon>Eukaryota</taxon>
        <taxon>Fungi</taxon>
        <taxon>Dikarya</taxon>
        <taxon>Basidiomycota</taxon>
        <taxon>Agaricomycotina</taxon>
        <taxon>Agaricomycetes</taxon>
        <taxon>Agaricomycetidae</taxon>
        <taxon>Boletales</taxon>
        <taxon>Paxilineae</taxon>
        <taxon>Paxillaceae</taxon>
        <taxon>Paxillus</taxon>
    </lineage>
</organism>
<dbReference type="InterPro" id="IPR032053">
    <property type="entry name" value="Ribosomal_mS34"/>
</dbReference>
<dbReference type="EMBL" id="KN824837">
    <property type="protein sequence ID" value="KIL00303.1"/>
    <property type="molecule type" value="Genomic_DNA"/>
</dbReference>
<reference evidence="1 2" key="1">
    <citation type="submission" date="2014-04" db="EMBL/GenBank/DDBJ databases">
        <authorList>
            <consortium name="DOE Joint Genome Institute"/>
            <person name="Kuo A."/>
            <person name="Kohler A."/>
            <person name="Jargeat P."/>
            <person name="Nagy L.G."/>
            <person name="Floudas D."/>
            <person name="Copeland A."/>
            <person name="Barry K.W."/>
            <person name="Cichocki N."/>
            <person name="Veneault-Fourrey C."/>
            <person name="LaButti K."/>
            <person name="Lindquist E.A."/>
            <person name="Lipzen A."/>
            <person name="Lundell T."/>
            <person name="Morin E."/>
            <person name="Murat C."/>
            <person name="Sun H."/>
            <person name="Tunlid A."/>
            <person name="Henrissat B."/>
            <person name="Grigoriev I.V."/>
            <person name="Hibbett D.S."/>
            <person name="Martin F."/>
            <person name="Nordberg H.P."/>
            <person name="Cantor M.N."/>
            <person name="Hua S.X."/>
        </authorList>
    </citation>
    <scope>NUCLEOTIDE SEQUENCE [LARGE SCALE GENOMIC DNA]</scope>
    <source>
        <strain evidence="1 2">Ve08.2h10</strain>
    </source>
</reference>
<dbReference type="OrthoDB" id="16434at2759"/>
<dbReference type="InParanoid" id="A0A0D0DN57"/>
<protein>
    <submittedName>
        <fullName evidence="1">Uncharacterized protein</fullName>
    </submittedName>
</protein>
<sequence length="106" mass="12037">MNQAASRAILKLLPSPIPPSLRTTPANLFQVLSRYPNNGIGQKVHQIRWREKSIEDCYWEVTRTNLKLGGSHGKAWGRLVWRGKPVSEHEEKIPGSLKYKWSTGTS</sequence>
<dbReference type="GO" id="GO:0003735">
    <property type="term" value="F:structural constituent of ribosome"/>
    <property type="evidence" value="ECO:0007669"/>
    <property type="project" value="InterPro"/>
</dbReference>
<name>A0A0D0DN57_9AGAM</name>
<dbReference type="PANTHER" id="PTHR28589:SF1">
    <property type="entry name" value="SMALL RIBOSOMAL SUBUNIT PROTEIN MS34"/>
    <property type="match status" value="1"/>
</dbReference>
<evidence type="ECO:0000313" key="1">
    <source>
        <dbReference type="EMBL" id="KIL00303.1"/>
    </source>
</evidence>
<dbReference type="AlphaFoldDB" id="A0A0D0DN57"/>